<evidence type="ECO:0000313" key="2">
    <source>
        <dbReference type="EMBL" id="ABA89380.1"/>
    </source>
</evidence>
<evidence type="ECO:0000256" key="1">
    <source>
        <dbReference type="SAM" id="Phobius"/>
    </source>
</evidence>
<reference evidence="2 3" key="2">
    <citation type="journal article" date="2012" name="BMC Genomics">
        <title>The genome of Pelobacter carbinolicus reveals surprising metabolic capabilities and physiological features.</title>
        <authorList>
            <person name="Aklujkar M."/>
            <person name="Haveman S.A."/>
            <person name="Didonato R.Jr."/>
            <person name="Chertkov O."/>
            <person name="Han C.S."/>
            <person name="Land M.L."/>
            <person name="Brown P."/>
            <person name="Lovley D.R."/>
        </authorList>
    </citation>
    <scope>NUCLEOTIDE SEQUENCE [LARGE SCALE GENOMIC DNA]</scope>
    <source>
        <strain evidence="3">DSM 2380 / NBRC 103641 / GraBd1</strain>
    </source>
</reference>
<dbReference type="PANTHER" id="PTHR43471">
    <property type="entry name" value="ABC TRANSPORTER PERMEASE"/>
    <property type="match status" value="1"/>
</dbReference>
<feature type="transmembrane region" description="Helical" evidence="1">
    <location>
        <begin position="141"/>
        <end position="164"/>
    </location>
</feature>
<feature type="transmembrane region" description="Helical" evidence="1">
    <location>
        <begin position="21"/>
        <end position="43"/>
    </location>
</feature>
<evidence type="ECO:0000313" key="3">
    <source>
        <dbReference type="Proteomes" id="UP000002534"/>
    </source>
</evidence>
<keyword evidence="1" id="KW-1133">Transmembrane helix</keyword>
<feature type="transmembrane region" description="Helical" evidence="1">
    <location>
        <begin position="96"/>
        <end position="121"/>
    </location>
</feature>
<protein>
    <submittedName>
        <fullName evidence="2">Membrane protein, putative</fullName>
    </submittedName>
</protein>
<dbReference type="EMBL" id="CP000142">
    <property type="protein sequence ID" value="ABA89380.1"/>
    <property type="molecule type" value="Genomic_DNA"/>
</dbReference>
<feature type="transmembrane region" description="Helical" evidence="1">
    <location>
        <begin position="171"/>
        <end position="194"/>
    </location>
</feature>
<proteinExistence type="predicted"/>
<dbReference type="HOGENOM" id="CLU_070325_1_0_7"/>
<dbReference type="AlphaFoldDB" id="Q3A2M7"/>
<dbReference type="Proteomes" id="UP000002534">
    <property type="component" value="Chromosome"/>
</dbReference>
<reference evidence="3" key="1">
    <citation type="submission" date="2005-10" db="EMBL/GenBank/DDBJ databases">
        <title>Complete sequence of Pelobacter carbinolicus DSM 2380.</title>
        <authorList>
            <person name="Copeland A."/>
            <person name="Lucas S."/>
            <person name="Lapidus A."/>
            <person name="Barry K."/>
            <person name="Detter J.C."/>
            <person name="Glavina T."/>
            <person name="Hammon N."/>
            <person name="Israni S."/>
            <person name="Pitluck S."/>
            <person name="Chertkov O."/>
            <person name="Schmutz J."/>
            <person name="Larimer F."/>
            <person name="Land M."/>
            <person name="Kyrpides N."/>
            <person name="Ivanova N."/>
            <person name="Richardson P."/>
        </authorList>
    </citation>
    <scope>NUCLEOTIDE SEQUENCE [LARGE SCALE GENOMIC DNA]</scope>
    <source>
        <strain evidence="3">DSM 2380 / NBRC 103641 / GraBd1</strain>
    </source>
</reference>
<organism evidence="2 3">
    <name type="scientific">Syntrophotalea carbinolica (strain DSM 2380 / NBRC 103641 / GraBd1)</name>
    <name type="common">Pelobacter carbinolicus</name>
    <dbReference type="NCBI Taxonomy" id="338963"/>
    <lineage>
        <taxon>Bacteria</taxon>
        <taxon>Pseudomonadati</taxon>
        <taxon>Thermodesulfobacteriota</taxon>
        <taxon>Desulfuromonadia</taxon>
        <taxon>Desulfuromonadales</taxon>
        <taxon>Syntrophotaleaceae</taxon>
        <taxon>Syntrophotalea</taxon>
    </lineage>
</organism>
<dbReference type="OrthoDB" id="9810558at2"/>
<keyword evidence="3" id="KW-1185">Reference proteome</keyword>
<keyword evidence="1" id="KW-0472">Membrane</keyword>
<feature type="transmembrane region" description="Helical" evidence="1">
    <location>
        <begin position="241"/>
        <end position="264"/>
    </location>
</feature>
<dbReference type="STRING" id="338963.Pcar_2141"/>
<feature type="transmembrane region" description="Helical" evidence="1">
    <location>
        <begin position="49"/>
        <end position="75"/>
    </location>
</feature>
<dbReference type="Pfam" id="PF12679">
    <property type="entry name" value="ABC2_membrane_2"/>
    <property type="match status" value="1"/>
</dbReference>
<dbReference type="PANTHER" id="PTHR43471:SF10">
    <property type="entry name" value="SLL1107 PROTEIN"/>
    <property type="match status" value="1"/>
</dbReference>
<dbReference type="RefSeq" id="WP_011341893.1">
    <property type="nucleotide sequence ID" value="NC_007498.2"/>
</dbReference>
<gene>
    <name evidence="2" type="ordered locus">Pcar_2141</name>
</gene>
<name>Q3A2M7_SYNC1</name>
<sequence>MKSLVPLMVITFKEGIRNRAIFGIFLLALSLFAANFLICGMIMQEVGKVAVDVALSAVSFSGLLLVLFVGINLLAKDLDRRTIYMVLARPISRAQYIWGKFLGMALLIIVSVSFLGGGALLSIASVKWAYPSYFSRFAWGGILWALALIALMLILLSALSFLFASFASSSFVTLILTVISYFIGHGVAAIKVLVEAPQTVGIEVSATTVRLVETAYYLFPNLSVFDIKIQAAHNLPLSLMYMFWIVVYGIIYSGLAVTVAGFIFSRREFP</sequence>
<keyword evidence="1" id="KW-0812">Transmembrane</keyword>
<dbReference type="GO" id="GO:0005886">
    <property type="term" value="C:plasma membrane"/>
    <property type="evidence" value="ECO:0007669"/>
    <property type="project" value="UniProtKB-SubCell"/>
</dbReference>
<dbReference type="KEGG" id="pca:Pcar_2141"/>
<dbReference type="GO" id="GO:0140359">
    <property type="term" value="F:ABC-type transporter activity"/>
    <property type="evidence" value="ECO:0007669"/>
    <property type="project" value="InterPro"/>
</dbReference>
<dbReference type="eggNOG" id="COG1277">
    <property type="taxonomic scope" value="Bacteria"/>
</dbReference>
<accession>Q3A2M7</accession>